<name>A0A9E7HA82_9LILI</name>
<accession>A0A9E7HA82</accession>
<gene>
    <name evidence="1" type="ORF">MUK42_34579</name>
</gene>
<reference evidence="1" key="1">
    <citation type="submission" date="2022-05" db="EMBL/GenBank/DDBJ databases">
        <title>The Musa troglodytarum L. genome provides insights into the mechanism of non-climacteric behaviour and enrichment of carotenoids.</title>
        <authorList>
            <person name="Wang J."/>
        </authorList>
    </citation>
    <scope>NUCLEOTIDE SEQUENCE</scope>
    <source>
        <tissue evidence="1">Leaf</tissue>
    </source>
</reference>
<organism evidence="1 2">
    <name type="scientific">Musa troglodytarum</name>
    <name type="common">fe'i banana</name>
    <dbReference type="NCBI Taxonomy" id="320322"/>
    <lineage>
        <taxon>Eukaryota</taxon>
        <taxon>Viridiplantae</taxon>
        <taxon>Streptophyta</taxon>
        <taxon>Embryophyta</taxon>
        <taxon>Tracheophyta</taxon>
        <taxon>Spermatophyta</taxon>
        <taxon>Magnoliopsida</taxon>
        <taxon>Liliopsida</taxon>
        <taxon>Zingiberales</taxon>
        <taxon>Musaceae</taxon>
        <taxon>Musa</taxon>
    </lineage>
</organism>
<evidence type="ECO:0000313" key="1">
    <source>
        <dbReference type="EMBL" id="URE29715.1"/>
    </source>
</evidence>
<evidence type="ECO:0000313" key="2">
    <source>
        <dbReference type="Proteomes" id="UP001055439"/>
    </source>
</evidence>
<dbReference type="AlphaFoldDB" id="A0A9E7HA82"/>
<dbReference type="EMBL" id="CP097510">
    <property type="protein sequence ID" value="URE29715.1"/>
    <property type="molecule type" value="Genomic_DNA"/>
</dbReference>
<proteinExistence type="predicted"/>
<keyword evidence="2" id="KW-1185">Reference proteome</keyword>
<protein>
    <submittedName>
        <fullName evidence="1">Uncharacterized protein</fullName>
    </submittedName>
</protein>
<dbReference type="Proteomes" id="UP001055439">
    <property type="component" value="Chromosome 8"/>
</dbReference>
<sequence>MPSAIFICGHLGASLISSSRERAFLVSGARVPSVEGTRSEGVAGFLQRDQGDEGEGSALVPEAEAASGDRYIKKHIETSSIHPLYHVCFGGMIFAPRNAATASTSSGTLPAVITDRGRRLLPIHLEHFTGDPVRQGYLQDDRNMSGLNAYYVDRLSNVAGAPVFYQYCRFSSLSKV</sequence>